<reference evidence="2" key="1">
    <citation type="journal article" date="2011" name="Nature">
        <title>Genome sequence and analysis of the tuber crop potato.</title>
        <authorList>
            <consortium name="The Potato Genome Sequencing Consortium"/>
        </authorList>
    </citation>
    <scope>NUCLEOTIDE SEQUENCE [LARGE SCALE GENOMIC DNA]</scope>
    <source>
        <strain evidence="2">cv. DM1-3 516 R44</strain>
    </source>
</reference>
<dbReference type="HOGENOM" id="CLU_1581246_0_0_1"/>
<dbReference type="PaxDb" id="4113-PGSC0003DMT400095893"/>
<proteinExistence type="predicted"/>
<name>M1DX95_SOLTU</name>
<keyword evidence="2" id="KW-1185">Reference proteome</keyword>
<sequence length="169" mass="18871">MNIKAEGCVGRPDGVCIMRFSELPIVALIANFDSTLFHLFQLRRVDNIDSTQHLLTHRHLGVALLSSWIPDPILCDTPPHLQYPLEAKHTPQGLLVKLCLTLISHGRMSLTINPGSSDSITFIYQAFLRLESHPSPTHNAIIILARIGFLSSQWGITKGDPWVEEPMDD</sequence>
<reference evidence="1" key="2">
    <citation type="submission" date="2015-06" db="UniProtKB">
        <authorList>
            <consortium name="EnsemblPlants"/>
        </authorList>
    </citation>
    <scope>IDENTIFICATION</scope>
    <source>
        <strain evidence="1">DM1-3 516 R44</strain>
    </source>
</reference>
<evidence type="ECO:0000313" key="1">
    <source>
        <dbReference type="EnsemblPlants" id="PGSC0003DMT400095893"/>
    </source>
</evidence>
<dbReference type="Proteomes" id="UP000011115">
    <property type="component" value="Unassembled WGS sequence"/>
</dbReference>
<organism evidence="1 2">
    <name type="scientific">Solanum tuberosum</name>
    <name type="common">Potato</name>
    <dbReference type="NCBI Taxonomy" id="4113"/>
    <lineage>
        <taxon>Eukaryota</taxon>
        <taxon>Viridiplantae</taxon>
        <taxon>Streptophyta</taxon>
        <taxon>Embryophyta</taxon>
        <taxon>Tracheophyta</taxon>
        <taxon>Spermatophyta</taxon>
        <taxon>Magnoliopsida</taxon>
        <taxon>eudicotyledons</taxon>
        <taxon>Gunneridae</taxon>
        <taxon>Pentapetalae</taxon>
        <taxon>asterids</taxon>
        <taxon>lamiids</taxon>
        <taxon>Solanales</taxon>
        <taxon>Solanaceae</taxon>
        <taxon>Solanoideae</taxon>
        <taxon>Solaneae</taxon>
        <taxon>Solanum</taxon>
    </lineage>
</organism>
<dbReference type="EnsemblPlants" id="PGSC0003DMT400095893">
    <property type="protein sequence ID" value="PGSC0003DMT400095893"/>
    <property type="gene ID" value="PGSC0003DMG400045464"/>
</dbReference>
<protein>
    <submittedName>
        <fullName evidence="1">Uncharacterized protein</fullName>
    </submittedName>
</protein>
<dbReference type="AlphaFoldDB" id="M1DX95"/>
<accession>M1DX95</accession>
<evidence type="ECO:0000313" key="2">
    <source>
        <dbReference type="Proteomes" id="UP000011115"/>
    </source>
</evidence>
<dbReference type="InParanoid" id="M1DX95"/>
<dbReference type="Gramene" id="PGSC0003DMT400095893">
    <property type="protein sequence ID" value="PGSC0003DMT400095893"/>
    <property type="gene ID" value="PGSC0003DMG400045464"/>
</dbReference>